<dbReference type="PANTHER" id="PTHR33074:SF79">
    <property type="entry name" value="EXPRESSED PROTEIN"/>
    <property type="match status" value="1"/>
</dbReference>
<protein>
    <recommendedName>
        <fullName evidence="1">DUF1618 domain-containing protein</fullName>
    </recommendedName>
</protein>
<dbReference type="Pfam" id="PF07762">
    <property type="entry name" value="DUF1618"/>
    <property type="match status" value="1"/>
</dbReference>
<gene>
    <name evidence="2" type="ORF">PVAP13_5NG481700</name>
</gene>
<feature type="non-terminal residue" evidence="2">
    <location>
        <position position="1"/>
    </location>
</feature>
<proteinExistence type="predicted"/>
<feature type="domain" description="DUF1618" evidence="1">
    <location>
        <begin position="228"/>
        <end position="339"/>
    </location>
</feature>
<accession>A0A8T0S187</accession>
<feature type="non-terminal residue" evidence="2">
    <location>
        <position position="396"/>
    </location>
</feature>
<keyword evidence="3" id="KW-1185">Reference proteome</keyword>
<dbReference type="EMBL" id="CM029046">
    <property type="protein sequence ID" value="KAG2591434.1"/>
    <property type="molecule type" value="Genomic_DNA"/>
</dbReference>
<comment type="caution">
    <text evidence="2">The sequence shown here is derived from an EMBL/GenBank/DDBJ whole genome shotgun (WGS) entry which is preliminary data.</text>
</comment>
<dbReference type="Proteomes" id="UP000823388">
    <property type="component" value="Chromosome 5N"/>
</dbReference>
<dbReference type="InterPro" id="IPR011676">
    <property type="entry name" value="DUF1618"/>
</dbReference>
<reference evidence="2" key="1">
    <citation type="submission" date="2020-05" db="EMBL/GenBank/DDBJ databases">
        <title>WGS assembly of Panicum virgatum.</title>
        <authorList>
            <person name="Lovell J.T."/>
            <person name="Jenkins J."/>
            <person name="Shu S."/>
            <person name="Juenger T.E."/>
            <person name="Schmutz J."/>
        </authorList>
    </citation>
    <scope>NUCLEOTIDE SEQUENCE</scope>
    <source>
        <strain evidence="2">AP13</strain>
    </source>
</reference>
<evidence type="ECO:0000259" key="1">
    <source>
        <dbReference type="Pfam" id="PF07762"/>
    </source>
</evidence>
<evidence type="ECO:0000313" key="2">
    <source>
        <dbReference type="EMBL" id="KAG2591434.1"/>
    </source>
</evidence>
<name>A0A8T0S187_PANVG</name>
<sequence length="396" mass="44529">KLFGPSWLVLDRFIHRSDQDLEDEGDGTASETSYTCTNRPIRVSLRVADSPAVSRLYLHWPGRPEFRGLPEPRVIAAHDHSILFMAIDTYLFPIDMFVYSAFSSPPSLHRLRTCFTGGVSTPDEDIYFKPHRRRQQRAMLDEEIGLLCHGGKGEFTVVDFTNFGPEGELCLLHHHASASGSQKNIETDWMIKKVEFPKGPSAHYWITDAIIPVQGNFLFWGNGSPVQRLHYIPLPEEALQSDRPDPDGDCPEPLTQLGVSASLPTACSSLSALPQSKASQARSAFLIRSWTLSVIHPRGWLKGDTIEAAEFWGLYNGQSLPQVKPMYPLVSLVNPDEICFLLKEDHTTYWIIEVNMRNKVLNSTAIYINEEEEGCTTDRGRRNVFDGHSIPSGLSY</sequence>
<organism evidence="2 3">
    <name type="scientific">Panicum virgatum</name>
    <name type="common">Blackwell switchgrass</name>
    <dbReference type="NCBI Taxonomy" id="38727"/>
    <lineage>
        <taxon>Eukaryota</taxon>
        <taxon>Viridiplantae</taxon>
        <taxon>Streptophyta</taxon>
        <taxon>Embryophyta</taxon>
        <taxon>Tracheophyta</taxon>
        <taxon>Spermatophyta</taxon>
        <taxon>Magnoliopsida</taxon>
        <taxon>Liliopsida</taxon>
        <taxon>Poales</taxon>
        <taxon>Poaceae</taxon>
        <taxon>PACMAD clade</taxon>
        <taxon>Panicoideae</taxon>
        <taxon>Panicodae</taxon>
        <taxon>Paniceae</taxon>
        <taxon>Panicinae</taxon>
        <taxon>Panicum</taxon>
        <taxon>Panicum sect. Hiantes</taxon>
    </lineage>
</organism>
<evidence type="ECO:0000313" key="3">
    <source>
        <dbReference type="Proteomes" id="UP000823388"/>
    </source>
</evidence>
<dbReference type="AlphaFoldDB" id="A0A8T0S187"/>
<dbReference type="PANTHER" id="PTHR33074">
    <property type="entry name" value="EXPRESSED PROTEIN-RELATED"/>
    <property type="match status" value="1"/>
</dbReference>